<dbReference type="AlphaFoldDB" id="A0A975B9Z6"/>
<evidence type="ECO:0000313" key="2">
    <source>
        <dbReference type="Proteomes" id="UP000663720"/>
    </source>
</evidence>
<gene>
    <name evidence="1" type="ORF">dnl_35910</name>
</gene>
<evidence type="ECO:0000313" key="1">
    <source>
        <dbReference type="EMBL" id="QTA81260.1"/>
    </source>
</evidence>
<name>A0A975B9Z6_9BACT</name>
<dbReference type="KEGG" id="dli:dnl_35910"/>
<organism evidence="1 2">
    <name type="scientific">Desulfonema limicola</name>
    <dbReference type="NCBI Taxonomy" id="45656"/>
    <lineage>
        <taxon>Bacteria</taxon>
        <taxon>Pseudomonadati</taxon>
        <taxon>Thermodesulfobacteriota</taxon>
        <taxon>Desulfobacteria</taxon>
        <taxon>Desulfobacterales</taxon>
        <taxon>Desulfococcaceae</taxon>
        <taxon>Desulfonema</taxon>
    </lineage>
</organism>
<proteinExistence type="predicted"/>
<dbReference type="Proteomes" id="UP000663720">
    <property type="component" value="Chromosome"/>
</dbReference>
<sequence>MEQKNGLEYAQNYDLKHLHINFVTYCRGSPLWLPSLQGQAQGPAPTDVMKFLMRYLL</sequence>
<protein>
    <submittedName>
        <fullName evidence="1">Uncharacterized protein</fullName>
    </submittedName>
</protein>
<reference evidence="1" key="1">
    <citation type="journal article" date="2021" name="Microb. Physiol.">
        <title>Proteogenomic Insights into the Physiology of Marine, Sulfate-Reducing, Filamentous Desulfonema limicola and Desulfonema magnum.</title>
        <authorList>
            <person name="Schnaars V."/>
            <person name="Wohlbrand L."/>
            <person name="Scheve S."/>
            <person name="Hinrichs C."/>
            <person name="Reinhardt R."/>
            <person name="Rabus R."/>
        </authorList>
    </citation>
    <scope>NUCLEOTIDE SEQUENCE</scope>
    <source>
        <strain evidence="1">5ac10</strain>
    </source>
</reference>
<dbReference type="EMBL" id="CP061799">
    <property type="protein sequence ID" value="QTA81260.1"/>
    <property type="molecule type" value="Genomic_DNA"/>
</dbReference>
<accession>A0A975B9Z6</accession>
<keyword evidence="2" id="KW-1185">Reference proteome</keyword>